<keyword evidence="7" id="KW-0732">Signal</keyword>
<dbReference type="GO" id="GO:0005199">
    <property type="term" value="F:structural constituent of cell wall"/>
    <property type="evidence" value="ECO:0007669"/>
    <property type="project" value="InterPro"/>
</dbReference>
<dbReference type="Proteomes" id="UP000772434">
    <property type="component" value="Unassembled WGS sequence"/>
</dbReference>
<keyword evidence="4 7" id="KW-0964">Secreted</keyword>
<keyword evidence="9" id="KW-1185">Reference proteome</keyword>
<name>A0A9P5TXL8_9AGAR</name>
<comment type="caution">
    <text evidence="8">The sequence shown here is derived from an EMBL/GenBank/DDBJ whole genome shotgun (WGS) entry which is preliminary data.</text>
</comment>
<dbReference type="CDD" id="cd23507">
    <property type="entry name" value="hydrophobin_I"/>
    <property type="match status" value="1"/>
</dbReference>
<keyword evidence="5 7" id="KW-1015">Disulfide bond</keyword>
<evidence type="ECO:0000256" key="5">
    <source>
        <dbReference type="ARBA" id="ARBA00023157"/>
    </source>
</evidence>
<feature type="chain" id="PRO_5040534976" description="Hydrophobin" evidence="7">
    <location>
        <begin position="19"/>
        <end position="107"/>
    </location>
</feature>
<organism evidence="8 9">
    <name type="scientific">Rhodocollybia butyracea</name>
    <dbReference type="NCBI Taxonomy" id="206335"/>
    <lineage>
        <taxon>Eukaryota</taxon>
        <taxon>Fungi</taxon>
        <taxon>Dikarya</taxon>
        <taxon>Basidiomycota</taxon>
        <taxon>Agaricomycotina</taxon>
        <taxon>Agaricomycetes</taxon>
        <taxon>Agaricomycetidae</taxon>
        <taxon>Agaricales</taxon>
        <taxon>Marasmiineae</taxon>
        <taxon>Omphalotaceae</taxon>
        <taxon>Rhodocollybia</taxon>
    </lineage>
</organism>
<reference evidence="8" key="1">
    <citation type="submission" date="2020-11" db="EMBL/GenBank/DDBJ databases">
        <authorList>
            <consortium name="DOE Joint Genome Institute"/>
            <person name="Ahrendt S."/>
            <person name="Riley R."/>
            <person name="Andreopoulos W."/>
            <person name="Labutti K."/>
            <person name="Pangilinan J."/>
            <person name="Ruiz-Duenas F.J."/>
            <person name="Barrasa J.M."/>
            <person name="Sanchez-Garcia M."/>
            <person name="Camarero S."/>
            <person name="Miyauchi S."/>
            <person name="Serrano A."/>
            <person name="Linde D."/>
            <person name="Babiker R."/>
            <person name="Drula E."/>
            <person name="Ayuso-Fernandez I."/>
            <person name="Pacheco R."/>
            <person name="Padilla G."/>
            <person name="Ferreira P."/>
            <person name="Barriuso J."/>
            <person name="Kellner H."/>
            <person name="Castanera R."/>
            <person name="Alfaro M."/>
            <person name="Ramirez L."/>
            <person name="Pisabarro A.G."/>
            <person name="Kuo A."/>
            <person name="Tritt A."/>
            <person name="Lipzen A."/>
            <person name="He G."/>
            <person name="Yan M."/>
            <person name="Ng V."/>
            <person name="Cullen D."/>
            <person name="Martin F."/>
            <person name="Rosso M.-N."/>
            <person name="Henrissat B."/>
            <person name="Hibbett D."/>
            <person name="Martinez A.T."/>
            <person name="Grigoriev I.V."/>
        </authorList>
    </citation>
    <scope>NUCLEOTIDE SEQUENCE</scope>
    <source>
        <strain evidence="8">AH 40177</strain>
    </source>
</reference>
<protein>
    <recommendedName>
        <fullName evidence="7">Hydrophobin</fullName>
    </recommendedName>
</protein>
<evidence type="ECO:0000313" key="9">
    <source>
        <dbReference type="Proteomes" id="UP000772434"/>
    </source>
</evidence>
<comment type="similarity">
    <text evidence="2 7">Belongs to the fungal hydrophobin family.</text>
</comment>
<sequence>MQFKLTLITAALVTLAGATPAPRSESTVCSAPSGIVCCDLVKPASDPLATYLIKNLGIIVSSTSTVVGMDCSPISAVSGICSGELVCCEDNSNDPLISIGCTPAISD</sequence>
<comment type="subcellular location">
    <subcellularLocation>
        <location evidence="1 7">Secreted</location>
        <location evidence="1 7">Cell wall</location>
    </subcellularLocation>
</comment>
<evidence type="ECO:0000256" key="2">
    <source>
        <dbReference type="ARBA" id="ARBA00010446"/>
    </source>
</evidence>
<dbReference type="EMBL" id="JADNRY010000402">
    <property type="protein sequence ID" value="KAF9058294.1"/>
    <property type="molecule type" value="Genomic_DNA"/>
</dbReference>
<evidence type="ECO:0000256" key="1">
    <source>
        <dbReference type="ARBA" id="ARBA00004191"/>
    </source>
</evidence>
<dbReference type="AlphaFoldDB" id="A0A9P5TXL8"/>
<evidence type="ECO:0000256" key="7">
    <source>
        <dbReference type="RuleBase" id="RU365009"/>
    </source>
</evidence>
<proteinExistence type="inferred from homology"/>
<evidence type="ECO:0000256" key="4">
    <source>
        <dbReference type="ARBA" id="ARBA00022525"/>
    </source>
</evidence>
<accession>A0A9P5TXL8</accession>
<feature type="signal peptide" evidence="7">
    <location>
        <begin position="1"/>
        <end position="18"/>
    </location>
</feature>
<evidence type="ECO:0000313" key="8">
    <source>
        <dbReference type="EMBL" id="KAF9058294.1"/>
    </source>
</evidence>
<gene>
    <name evidence="8" type="ORF">BDP27DRAFT_1408441</name>
</gene>
<evidence type="ECO:0000256" key="6">
    <source>
        <dbReference type="ARBA" id="ARBA00093546"/>
    </source>
</evidence>
<dbReference type="OrthoDB" id="4225815at2759"/>
<dbReference type="SMART" id="SM00075">
    <property type="entry name" value="HYDRO"/>
    <property type="match status" value="1"/>
</dbReference>
<evidence type="ECO:0000256" key="3">
    <source>
        <dbReference type="ARBA" id="ARBA00022512"/>
    </source>
</evidence>
<dbReference type="InterPro" id="IPR001338">
    <property type="entry name" value="Class_I_Hydrophobin"/>
</dbReference>
<dbReference type="Pfam" id="PF01185">
    <property type="entry name" value="Hydrophobin"/>
    <property type="match status" value="1"/>
</dbReference>
<keyword evidence="3 7" id="KW-0134">Cell wall</keyword>
<dbReference type="GO" id="GO:0009277">
    <property type="term" value="C:fungal-type cell wall"/>
    <property type="evidence" value="ECO:0007669"/>
    <property type="project" value="InterPro"/>
</dbReference>
<comment type="subunit">
    <text evidence="6">Self-assembles to form functional amyloid fibrils called rodlets. Self-assembly into fibrillar rodlets occurs spontaneously at hydrophobic:hydrophilic interfaces and the rodlets further associate laterally to form amphipathic monolayers.</text>
</comment>